<reference evidence="2 3" key="1">
    <citation type="journal article" date="2014" name="BMC Genomics">
        <title>Genome sequencing of four Aureobasidium pullulans varieties: biotechnological potential, stress tolerance, and description of new species.</title>
        <authorList>
            <person name="Gostin Ar C."/>
            <person name="Ohm R.A."/>
            <person name="Kogej T."/>
            <person name="Sonjak S."/>
            <person name="Turk M."/>
            <person name="Zajc J."/>
            <person name="Zalar P."/>
            <person name="Grube M."/>
            <person name="Sun H."/>
            <person name="Han J."/>
            <person name="Sharma A."/>
            <person name="Chiniquy J."/>
            <person name="Ngan C.Y."/>
            <person name="Lipzen A."/>
            <person name="Barry K."/>
            <person name="Grigoriev I.V."/>
            <person name="Gunde-Cimerman N."/>
        </authorList>
    </citation>
    <scope>NUCLEOTIDE SEQUENCE [LARGE SCALE GENOMIC DNA]</scope>
    <source>
        <strain evidence="2 3">EXF-150</strain>
    </source>
</reference>
<evidence type="ECO:0000313" key="2">
    <source>
        <dbReference type="EMBL" id="KEQ86394.1"/>
    </source>
</evidence>
<protein>
    <submittedName>
        <fullName evidence="2">Uncharacterized protein</fullName>
    </submittedName>
</protein>
<organism evidence="2 3">
    <name type="scientific">Aureobasidium pullulans EXF-150</name>
    <dbReference type="NCBI Taxonomy" id="1043002"/>
    <lineage>
        <taxon>Eukaryota</taxon>
        <taxon>Fungi</taxon>
        <taxon>Dikarya</taxon>
        <taxon>Ascomycota</taxon>
        <taxon>Pezizomycotina</taxon>
        <taxon>Dothideomycetes</taxon>
        <taxon>Dothideomycetidae</taxon>
        <taxon>Dothideales</taxon>
        <taxon>Saccotheciaceae</taxon>
        <taxon>Aureobasidium</taxon>
    </lineage>
</organism>
<proteinExistence type="predicted"/>
<dbReference type="RefSeq" id="XP_029762581.1">
    <property type="nucleotide sequence ID" value="XM_029905081.1"/>
</dbReference>
<feature type="compositionally biased region" description="Polar residues" evidence="1">
    <location>
        <begin position="1"/>
        <end position="13"/>
    </location>
</feature>
<dbReference type="AlphaFoldDB" id="A0A074XRW2"/>
<keyword evidence="3" id="KW-1185">Reference proteome</keyword>
<accession>A0A074XRW2</accession>
<feature type="region of interest" description="Disordered" evidence="1">
    <location>
        <begin position="1"/>
        <end position="21"/>
    </location>
</feature>
<dbReference type="GeneID" id="40747387"/>
<evidence type="ECO:0000313" key="3">
    <source>
        <dbReference type="Proteomes" id="UP000030706"/>
    </source>
</evidence>
<sequence>MPSHSHASGSRYSASKVASHRPGLRLPYRQVFQRCRRPSLVISRKALPGPPIVSSPEQVRAKYANQVNIAVV</sequence>
<gene>
    <name evidence="2" type="ORF">M438DRAFT_343849</name>
</gene>
<dbReference type="HOGENOM" id="CLU_2721808_0_0_1"/>
<evidence type="ECO:0000256" key="1">
    <source>
        <dbReference type="SAM" id="MobiDB-lite"/>
    </source>
</evidence>
<name>A0A074XRW2_AURPU</name>
<dbReference type="Proteomes" id="UP000030706">
    <property type="component" value="Unassembled WGS sequence"/>
</dbReference>
<dbReference type="EMBL" id="KL584978">
    <property type="protein sequence ID" value="KEQ86394.1"/>
    <property type="molecule type" value="Genomic_DNA"/>
</dbReference>